<organism evidence="2 3">
    <name type="scientific">Euplotes crassus</name>
    <dbReference type="NCBI Taxonomy" id="5936"/>
    <lineage>
        <taxon>Eukaryota</taxon>
        <taxon>Sar</taxon>
        <taxon>Alveolata</taxon>
        <taxon>Ciliophora</taxon>
        <taxon>Intramacronucleata</taxon>
        <taxon>Spirotrichea</taxon>
        <taxon>Hypotrichia</taxon>
        <taxon>Euplotida</taxon>
        <taxon>Euplotidae</taxon>
        <taxon>Moneuplotes</taxon>
    </lineage>
</organism>
<proteinExistence type="predicted"/>
<protein>
    <submittedName>
        <fullName evidence="2">Uncharacterized protein</fullName>
    </submittedName>
</protein>
<gene>
    <name evidence="2" type="ORF">ECRASSUSDP1_LOCUS2615</name>
</gene>
<evidence type="ECO:0000313" key="2">
    <source>
        <dbReference type="EMBL" id="CAI2361304.1"/>
    </source>
</evidence>
<feature type="coiled-coil region" evidence="1">
    <location>
        <begin position="279"/>
        <end position="306"/>
    </location>
</feature>
<accession>A0AAD1X5B7</accession>
<dbReference type="Proteomes" id="UP001295684">
    <property type="component" value="Unassembled WGS sequence"/>
</dbReference>
<dbReference type="AlphaFoldDB" id="A0AAD1X5B7"/>
<evidence type="ECO:0000256" key="1">
    <source>
        <dbReference type="SAM" id="Coils"/>
    </source>
</evidence>
<comment type="caution">
    <text evidence="2">The sequence shown here is derived from an EMBL/GenBank/DDBJ whole genome shotgun (WGS) entry which is preliminary data.</text>
</comment>
<sequence length="576" mass="66904">MEYRNFNSTDYLRRRGINSEREGAGCYSPIFSNNDLYNKISHRLIQSGETSLRQRAEEPKNENKGKFGNRKKFAAKLIFCVVRTIMCKRALNKIKECEGTSRRKSYSQVKRDHLEIDFNKTGVLQREHSCARLREPYNNAIKTHNFSRNEQCRLSSQRINCNTPWEPYKTASNSSFLQKIENYSSYDHIMSSSRPFSMTYSTNITKLGTSQTPISQPPNCEEKYFLPVKGNIEKLDQRERIKSGEGIIICNSEAPRKHSQQKSSKELTSKRISTLKQDLRHKDNVNRALKKNYKSLEKKYAKQKKLNHKLLKSYEKYIQNSKISSIKRLLCHKARSQLRACFAKWKLHACVLNFIEATFTNVQNGHKEGQSWPKFPNECASISKESSISMLEDTEIQNFTQYFQPGRGLPSLVGRESEGKPSQLEAASRLIYHTILYQTKAEFNKKKYAFKYWKVIAKEMKRQEEGIENDKENFEQEKGNIKPRCEKDGLEPKVKAHTKQFTFMNSDDFKYTADHLTQVSLKLTNQDQMINSDTQSLSKNSYTINSDLSYSKEESIAPELKEAIAYINHIGHSKHL</sequence>
<reference evidence="2" key="1">
    <citation type="submission" date="2023-07" db="EMBL/GenBank/DDBJ databases">
        <authorList>
            <consortium name="AG Swart"/>
            <person name="Singh M."/>
            <person name="Singh A."/>
            <person name="Seah K."/>
            <person name="Emmerich C."/>
        </authorList>
    </citation>
    <scope>NUCLEOTIDE SEQUENCE</scope>
    <source>
        <strain evidence="2">DP1</strain>
    </source>
</reference>
<keyword evidence="1" id="KW-0175">Coiled coil</keyword>
<name>A0AAD1X5B7_EUPCR</name>
<dbReference type="EMBL" id="CAMPGE010002499">
    <property type="protein sequence ID" value="CAI2361304.1"/>
    <property type="molecule type" value="Genomic_DNA"/>
</dbReference>
<keyword evidence="3" id="KW-1185">Reference proteome</keyword>
<evidence type="ECO:0000313" key="3">
    <source>
        <dbReference type="Proteomes" id="UP001295684"/>
    </source>
</evidence>